<accession>A0A8S1MYQ0</accession>
<reference evidence="2" key="1">
    <citation type="submission" date="2021-01" db="EMBL/GenBank/DDBJ databases">
        <authorList>
            <consortium name="Genoscope - CEA"/>
            <person name="William W."/>
        </authorList>
    </citation>
    <scope>NUCLEOTIDE SEQUENCE</scope>
</reference>
<keyword evidence="3" id="KW-1185">Reference proteome</keyword>
<protein>
    <recommendedName>
        <fullName evidence="1">PDZ domain-containing protein</fullName>
    </recommendedName>
</protein>
<organism evidence="2 3">
    <name type="scientific">Paramecium primaurelia</name>
    <dbReference type="NCBI Taxonomy" id="5886"/>
    <lineage>
        <taxon>Eukaryota</taxon>
        <taxon>Sar</taxon>
        <taxon>Alveolata</taxon>
        <taxon>Ciliophora</taxon>
        <taxon>Intramacronucleata</taxon>
        <taxon>Oligohymenophorea</taxon>
        <taxon>Peniculida</taxon>
        <taxon>Parameciidae</taxon>
        <taxon>Paramecium</taxon>
    </lineage>
</organism>
<feature type="domain" description="PDZ" evidence="1">
    <location>
        <begin position="211"/>
        <end position="291"/>
    </location>
</feature>
<proteinExistence type="predicted"/>
<dbReference type="SMART" id="SM00228">
    <property type="entry name" value="PDZ"/>
    <property type="match status" value="1"/>
</dbReference>
<name>A0A8S1MYQ0_PARPR</name>
<dbReference type="EMBL" id="CAJJDM010000075">
    <property type="protein sequence ID" value="CAD8084402.1"/>
    <property type="molecule type" value="Genomic_DNA"/>
</dbReference>
<gene>
    <name evidence="2" type="ORF">PPRIM_AZ9-3.1.T0720045</name>
</gene>
<dbReference type="OMA" id="NYEIVKV"/>
<sequence length="300" mass="33278">MFSRILKQNYMTKIALFSTASFIYWGSRKNQSEEIFQILNKQTQNSIVKFFLNGRIIGQGAVLKNGFVVTSSEVFENQQPQISAQINGQLQNYEIVKVEEGIAILKIQQQKSQFNLSKYEIGQNAYVLGTDEQGLKEFQQCPITDSNFTLDIRLVGEEALNQTFPFILMNGCNSSPGSPVLNKNGDLLGIISGKFRNKTQVVPSQYFQGLENGKSVVKPYLGLTLKTSDQGGAFIIKINSDSPAEKAGLKLGEIIKSIDGVSIQHGKDVTKLLGVTENVDSHVMVVLRNGKERTVYVNLK</sequence>
<dbReference type="PROSITE" id="PS50106">
    <property type="entry name" value="PDZ"/>
    <property type="match status" value="1"/>
</dbReference>
<dbReference type="AlphaFoldDB" id="A0A8S1MYQ0"/>
<dbReference type="Proteomes" id="UP000688137">
    <property type="component" value="Unassembled WGS sequence"/>
</dbReference>
<evidence type="ECO:0000313" key="2">
    <source>
        <dbReference type="EMBL" id="CAD8084402.1"/>
    </source>
</evidence>
<comment type="caution">
    <text evidence="2">The sequence shown here is derived from an EMBL/GenBank/DDBJ whole genome shotgun (WGS) entry which is preliminary data.</text>
</comment>
<evidence type="ECO:0000259" key="1">
    <source>
        <dbReference type="PROSITE" id="PS50106"/>
    </source>
</evidence>
<dbReference type="InterPro" id="IPR001478">
    <property type="entry name" value="PDZ"/>
</dbReference>
<dbReference type="Pfam" id="PF13180">
    <property type="entry name" value="PDZ_2"/>
    <property type="match status" value="1"/>
</dbReference>
<evidence type="ECO:0000313" key="3">
    <source>
        <dbReference type="Proteomes" id="UP000688137"/>
    </source>
</evidence>